<sequence length="154" mass="17427">MTLNFKWSRIENLSALELLTLIKARESVFVVEQQCAYQEVDEMDVHSWHLEVLVDHQLAAYARVVDPAIKYAQPSIGRVMTVSAFRNLNIGRALMSEAIRFTEAQYPGMGIQIGAQAYLKKFYTSLGFEVVSDEYDEDGIPHIDMVKPPLMTGV</sequence>
<dbReference type="Proteomes" id="UP000094291">
    <property type="component" value="Unassembled WGS sequence"/>
</dbReference>
<dbReference type="InterPro" id="IPR000182">
    <property type="entry name" value="GNAT_dom"/>
</dbReference>
<keyword evidence="2" id="KW-0808">Transferase</keyword>
<dbReference type="AlphaFoldDB" id="A0A1E2V6Y8"/>
<dbReference type="Gene3D" id="3.40.630.30">
    <property type="match status" value="1"/>
</dbReference>
<dbReference type="PROSITE" id="PS51186">
    <property type="entry name" value="GNAT"/>
    <property type="match status" value="1"/>
</dbReference>
<organism evidence="2 3">
    <name type="scientific">Terasakiispira papahanaumokuakeensis</name>
    <dbReference type="NCBI Taxonomy" id="197479"/>
    <lineage>
        <taxon>Bacteria</taxon>
        <taxon>Pseudomonadati</taxon>
        <taxon>Pseudomonadota</taxon>
        <taxon>Gammaproteobacteria</taxon>
        <taxon>Oceanospirillales</taxon>
        <taxon>Terasakiispira</taxon>
    </lineage>
</organism>
<protein>
    <submittedName>
        <fullName evidence="2">GNAT family N-acetyltransferase</fullName>
    </submittedName>
</protein>
<keyword evidence="3" id="KW-1185">Reference proteome</keyword>
<dbReference type="Pfam" id="PF13673">
    <property type="entry name" value="Acetyltransf_10"/>
    <property type="match status" value="1"/>
</dbReference>
<name>A0A1E2V6Y8_9GAMM</name>
<accession>A0A1E2V6Y8</accession>
<dbReference type="CDD" id="cd04301">
    <property type="entry name" value="NAT_SF"/>
    <property type="match status" value="1"/>
</dbReference>
<evidence type="ECO:0000313" key="3">
    <source>
        <dbReference type="Proteomes" id="UP000094291"/>
    </source>
</evidence>
<evidence type="ECO:0000313" key="2">
    <source>
        <dbReference type="EMBL" id="ODC02616.1"/>
    </source>
</evidence>
<reference evidence="2 3" key="1">
    <citation type="submission" date="2016-08" db="EMBL/GenBank/DDBJ databases">
        <authorList>
            <person name="Seilhamer J.J."/>
        </authorList>
    </citation>
    <scope>NUCLEOTIDE SEQUENCE [LARGE SCALE GENOMIC DNA]</scope>
    <source>
        <strain evidence="2 3">PH27A</strain>
    </source>
</reference>
<proteinExistence type="predicted"/>
<gene>
    <name evidence="2" type="ORF">BFW38_02675</name>
</gene>
<dbReference type="InterPro" id="IPR016181">
    <property type="entry name" value="Acyl_CoA_acyltransferase"/>
</dbReference>
<feature type="domain" description="N-acetyltransferase" evidence="1">
    <location>
        <begin position="8"/>
        <end position="150"/>
    </location>
</feature>
<dbReference type="SUPFAM" id="SSF55729">
    <property type="entry name" value="Acyl-CoA N-acyltransferases (Nat)"/>
    <property type="match status" value="1"/>
</dbReference>
<dbReference type="RefSeq" id="WP_068997001.1">
    <property type="nucleotide sequence ID" value="NZ_MDTQ01000001.1"/>
</dbReference>
<dbReference type="OrthoDB" id="9796171at2"/>
<dbReference type="STRING" id="197479.BFW38_02675"/>
<dbReference type="EMBL" id="MDTQ01000001">
    <property type="protein sequence ID" value="ODC02616.1"/>
    <property type="molecule type" value="Genomic_DNA"/>
</dbReference>
<dbReference type="GO" id="GO:0016747">
    <property type="term" value="F:acyltransferase activity, transferring groups other than amino-acyl groups"/>
    <property type="evidence" value="ECO:0007669"/>
    <property type="project" value="InterPro"/>
</dbReference>
<comment type="caution">
    <text evidence="2">The sequence shown here is derived from an EMBL/GenBank/DDBJ whole genome shotgun (WGS) entry which is preliminary data.</text>
</comment>
<evidence type="ECO:0000259" key="1">
    <source>
        <dbReference type="PROSITE" id="PS51186"/>
    </source>
</evidence>